<reference evidence="10 11" key="1">
    <citation type="submission" date="2020-09" db="EMBL/GenBank/DDBJ databases">
        <title>Sphingomonas sp., a new species isolated from pork steak.</title>
        <authorList>
            <person name="Heidler von Heilborn D."/>
        </authorList>
    </citation>
    <scope>NUCLEOTIDE SEQUENCE [LARGE SCALE GENOMIC DNA]</scope>
    <source>
        <strain evidence="11">S8-3T</strain>
    </source>
</reference>
<evidence type="ECO:0000256" key="1">
    <source>
        <dbReference type="ARBA" id="ARBA00004377"/>
    </source>
</evidence>
<keyword evidence="3" id="KW-0813">Transport</keyword>
<evidence type="ECO:0000256" key="3">
    <source>
        <dbReference type="ARBA" id="ARBA00022448"/>
    </source>
</evidence>
<gene>
    <name evidence="10" type="ORF">H3Z74_07135</name>
</gene>
<dbReference type="Pfam" id="PF04612">
    <property type="entry name" value="T2SSM"/>
    <property type="match status" value="1"/>
</dbReference>
<evidence type="ECO:0000313" key="11">
    <source>
        <dbReference type="Proteomes" id="UP000516148"/>
    </source>
</evidence>
<organism evidence="10 11">
    <name type="scientific">Sphingomonas alpina</name>
    <dbReference type="NCBI Taxonomy" id="653931"/>
    <lineage>
        <taxon>Bacteria</taxon>
        <taxon>Pseudomonadati</taxon>
        <taxon>Pseudomonadota</taxon>
        <taxon>Alphaproteobacteria</taxon>
        <taxon>Sphingomonadales</taxon>
        <taxon>Sphingomonadaceae</taxon>
        <taxon>Sphingomonas</taxon>
    </lineage>
</organism>
<keyword evidence="7" id="KW-0653">Protein transport</keyword>
<dbReference type="EMBL" id="CP061038">
    <property type="protein sequence ID" value="QNQ10940.1"/>
    <property type="molecule type" value="Genomic_DNA"/>
</dbReference>
<dbReference type="GO" id="GO:0005886">
    <property type="term" value="C:plasma membrane"/>
    <property type="evidence" value="ECO:0007669"/>
    <property type="project" value="UniProtKB-SubCell"/>
</dbReference>
<evidence type="ECO:0000256" key="4">
    <source>
        <dbReference type="ARBA" id="ARBA00022475"/>
    </source>
</evidence>
<keyword evidence="6" id="KW-0812">Transmembrane</keyword>
<evidence type="ECO:0000256" key="6">
    <source>
        <dbReference type="ARBA" id="ARBA00022692"/>
    </source>
</evidence>
<dbReference type="RefSeq" id="WP_187763228.1">
    <property type="nucleotide sequence ID" value="NZ_CP061038.1"/>
</dbReference>
<keyword evidence="9" id="KW-0472">Membrane</keyword>
<dbReference type="GO" id="GO:0015628">
    <property type="term" value="P:protein secretion by the type II secretion system"/>
    <property type="evidence" value="ECO:0007669"/>
    <property type="project" value="InterPro"/>
</dbReference>
<keyword evidence="5" id="KW-0997">Cell inner membrane</keyword>
<keyword evidence="8" id="KW-1133">Transmembrane helix</keyword>
<evidence type="ECO:0000256" key="9">
    <source>
        <dbReference type="ARBA" id="ARBA00023136"/>
    </source>
</evidence>
<comment type="subcellular location">
    <subcellularLocation>
        <location evidence="1">Cell inner membrane</location>
        <topology evidence="1">Single-pass membrane protein</topology>
    </subcellularLocation>
</comment>
<keyword evidence="4" id="KW-1003">Cell membrane</keyword>
<dbReference type="Gene3D" id="3.30.1360.100">
    <property type="entry name" value="General secretion pathway protein M, EpsM"/>
    <property type="match status" value="1"/>
</dbReference>
<dbReference type="InterPro" id="IPR023229">
    <property type="entry name" value="T2SS_M_periplasmic_sf"/>
</dbReference>
<dbReference type="Proteomes" id="UP000516148">
    <property type="component" value="Chromosome"/>
</dbReference>
<comment type="similarity">
    <text evidence="2">Belongs to the GSP M family.</text>
</comment>
<evidence type="ECO:0000256" key="5">
    <source>
        <dbReference type="ARBA" id="ARBA00022519"/>
    </source>
</evidence>
<evidence type="ECO:0000313" key="10">
    <source>
        <dbReference type="EMBL" id="QNQ10940.1"/>
    </source>
</evidence>
<dbReference type="InterPro" id="IPR007690">
    <property type="entry name" value="T2SS_GspM"/>
</dbReference>
<dbReference type="AlphaFoldDB" id="A0A7H0LMN7"/>
<dbReference type="GO" id="GO:0015627">
    <property type="term" value="C:type II protein secretion system complex"/>
    <property type="evidence" value="ECO:0007669"/>
    <property type="project" value="InterPro"/>
</dbReference>
<accession>A0A7H0LMN7</accession>
<keyword evidence="11" id="KW-1185">Reference proteome</keyword>
<sequence>MIAAFSSWFTGRSLREKRLLIVMAALAALTLVWAGIIRPVTDGLSAARERHAGAVIRVAETESRLAALKSLQQDRPAPLGAPLDTIIRDRANNAGFPLANVTMQGGDRVQIDIAAAKPGALLGWIADLELAGILVDSLNLTNNGDQTVAAAITLKVRGQ</sequence>
<name>A0A7H0LMN7_9SPHN</name>
<evidence type="ECO:0000256" key="8">
    <source>
        <dbReference type="ARBA" id="ARBA00022989"/>
    </source>
</evidence>
<evidence type="ECO:0000256" key="7">
    <source>
        <dbReference type="ARBA" id="ARBA00022927"/>
    </source>
</evidence>
<protein>
    <submittedName>
        <fullName evidence="10">Type II secretion system protein M</fullName>
    </submittedName>
</protein>
<dbReference type="KEGG" id="spap:H3Z74_07135"/>
<proteinExistence type="inferred from homology"/>
<evidence type="ECO:0000256" key="2">
    <source>
        <dbReference type="ARBA" id="ARBA00010637"/>
    </source>
</evidence>
<dbReference type="SUPFAM" id="SSF103054">
    <property type="entry name" value="General secretion pathway protein M, EpsM"/>
    <property type="match status" value="1"/>
</dbReference>